<dbReference type="Pfam" id="PF17145">
    <property type="entry name" value="DUF5119"/>
    <property type="match status" value="1"/>
</dbReference>
<dbReference type="InterPro" id="IPR033410">
    <property type="entry name" value="DUF5119"/>
</dbReference>
<name>A0AAI9RYI3_9BACE</name>
<sequence>MTHIRIYKELRKAIAGCLAAMLLPLLTACEHKDLCYDHPHSANVEVVFDWTEAPDAHPATMSLYLYPEDGSEPMRYEFTKREGGTIIVPEGMYDALCVNSDKETHRIQNKERMETFEVTTGNTRSLRGALTTRSETAPLARGAEEERSVMEPEALWSDHAERLDIGPASGVRRIVLTPKPRVNTCTVEVRNVENLRHVSALSASLTGMAGGWLAGIDELTTEKVTIPFEVHANEEKTQLSGNLTFFGHCPKETGTHKLMIYALMSDGSTYYFEADVTDQLHDPAQDPTHIVIVVDKLPLPKPITGGGGLQPTVKDWEEVHISLPMS</sequence>
<dbReference type="Proteomes" id="UP000327007">
    <property type="component" value="Unassembled WGS sequence"/>
</dbReference>
<feature type="signal peptide" evidence="1">
    <location>
        <begin position="1"/>
        <end position="28"/>
    </location>
</feature>
<evidence type="ECO:0000256" key="1">
    <source>
        <dbReference type="SAM" id="SignalP"/>
    </source>
</evidence>
<proteinExistence type="predicted"/>
<protein>
    <submittedName>
        <fullName evidence="2">DUF5119 domain-containing protein</fullName>
    </submittedName>
</protein>
<accession>A0AAI9RYI3</accession>
<dbReference type="RefSeq" id="WP_141409374.1">
    <property type="nucleotide sequence ID" value="NZ_CP041230.1"/>
</dbReference>
<dbReference type="PROSITE" id="PS51257">
    <property type="entry name" value="PROKAR_LIPOPROTEIN"/>
    <property type="match status" value="1"/>
</dbReference>
<keyword evidence="1" id="KW-0732">Signal</keyword>
<evidence type="ECO:0000313" key="3">
    <source>
        <dbReference type="Proteomes" id="UP000327007"/>
    </source>
</evidence>
<gene>
    <name evidence="2" type="ORF">F6S82_19095</name>
</gene>
<reference evidence="3" key="1">
    <citation type="journal article" date="2018" name="J. Anim. Genet.">
        <title>Acquired interbacterial defense systems protect against interspecies antagonism in the human gut microbiome.</title>
        <authorList>
            <person name="Ross B.D."/>
            <person name="Verster A.J."/>
            <person name="Radey M.C."/>
            <person name="Schmidtke D.T."/>
            <person name="Pope C.E."/>
            <person name="Hoffman L.R."/>
            <person name="Hajjar A."/>
            <person name="Peterson S.B."/>
            <person name="Borenstein E."/>
            <person name="Mougous J."/>
        </authorList>
    </citation>
    <scope>NUCLEOTIDE SEQUENCE [LARGE SCALE GENOMIC DNA]</scope>
    <source>
        <strain evidence="3">H204</strain>
    </source>
</reference>
<comment type="caution">
    <text evidence="2">The sequence shown here is derived from an EMBL/GenBank/DDBJ whole genome shotgun (WGS) entry which is preliminary data.</text>
</comment>
<organism evidence="2 3">
    <name type="scientific">Bacteroides xylanisolvens</name>
    <dbReference type="NCBI Taxonomy" id="371601"/>
    <lineage>
        <taxon>Bacteria</taxon>
        <taxon>Pseudomonadati</taxon>
        <taxon>Bacteroidota</taxon>
        <taxon>Bacteroidia</taxon>
        <taxon>Bacteroidales</taxon>
        <taxon>Bacteroidaceae</taxon>
        <taxon>Bacteroides</taxon>
    </lineage>
</organism>
<feature type="chain" id="PRO_5042599668" evidence="1">
    <location>
        <begin position="29"/>
        <end position="326"/>
    </location>
</feature>
<evidence type="ECO:0000313" key="2">
    <source>
        <dbReference type="EMBL" id="KAA9040284.1"/>
    </source>
</evidence>
<dbReference type="EMBL" id="VYQC01000013">
    <property type="protein sequence ID" value="KAA9040284.1"/>
    <property type="molecule type" value="Genomic_DNA"/>
</dbReference>
<dbReference type="AlphaFoldDB" id="A0AAI9RYI3"/>